<dbReference type="InterPro" id="IPR046288">
    <property type="entry name" value="DUF6325"/>
</dbReference>
<dbReference type="OrthoDB" id="4464342at2"/>
<sequence>MAEFEYGPVELHLVGFEGDRPDPGVIAAIVELIEAGAVRLLDFIIVSKSEDGEVTAVEIEDDSDRYGFGTVELAELGIAGDEDIEELAEMIPPGASAAIVAYELVWAKRLAESLAVSGGVVLRSERIPAPVVNALVEAAQEEEES</sequence>
<keyword evidence="2" id="KW-1185">Reference proteome</keyword>
<organism evidence="1 2">
    <name type="scientific">Microbacterium rhizomatis</name>
    <dbReference type="NCBI Taxonomy" id="1631477"/>
    <lineage>
        <taxon>Bacteria</taxon>
        <taxon>Bacillati</taxon>
        <taxon>Actinomycetota</taxon>
        <taxon>Actinomycetes</taxon>
        <taxon>Micrococcales</taxon>
        <taxon>Microbacteriaceae</taxon>
        <taxon>Microbacterium</taxon>
    </lineage>
</organism>
<proteinExistence type="predicted"/>
<name>A0A5J5J1Z2_9MICO</name>
<gene>
    <name evidence="1" type="ORF">F6B43_13420</name>
</gene>
<dbReference type="EMBL" id="VYSA01000002">
    <property type="protein sequence ID" value="KAA9108566.1"/>
    <property type="molecule type" value="Genomic_DNA"/>
</dbReference>
<evidence type="ECO:0000313" key="1">
    <source>
        <dbReference type="EMBL" id="KAA9108566.1"/>
    </source>
</evidence>
<protein>
    <submittedName>
        <fullName evidence="1">DUF1269 domain-containing protein</fullName>
    </submittedName>
</protein>
<evidence type="ECO:0000313" key="2">
    <source>
        <dbReference type="Proteomes" id="UP000325827"/>
    </source>
</evidence>
<comment type="caution">
    <text evidence="1">The sequence shown here is derived from an EMBL/GenBank/DDBJ whole genome shotgun (WGS) entry which is preliminary data.</text>
</comment>
<dbReference type="Proteomes" id="UP000325827">
    <property type="component" value="Unassembled WGS sequence"/>
</dbReference>
<reference evidence="2" key="1">
    <citation type="submission" date="2019-09" db="EMBL/GenBank/DDBJ databases">
        <title>Mumia zhuanghuii sp. nov. isolated from the intestinal contents of plateau pika (Ochotona curzoniae) in the Qinghai-Tibet plateau of China.</title>
        <authorList>
            <person name="Tian Z."/>
        </authorList>
    </citation>
    <scope>NUCLEOTIDE SEQUENCE [LARGE SCALE GENOMIC DNA]</scope>
    <source>
        <strain evidence="2">JCM 30598</strain>
    </source>
</reference>
<dbReference type="Pfam" id="PF19850">
    <property type="entry name" value="DUF6325"/>
    <property type="match status" value="1"/>
</dbReference>
<accession>A0A5J5J1Z2</accession>
<dbReference type="AlphaFoldDB" id="A0A5J5J1Z2"/>